<reference evidence="1" key="1">
    <citation type="journal article" date="2019" name="Sci. Rep.">
        <title>Draft genome of Tanacetum cinerariifolium, the natural source of mosquito coil.</title>
        <authorList>
            <person name="Yamashiro T."/>
            <person name="Shiraishi A."/>
            <person name="Satake H."/>
            <person name="Nakayama K."/>
        </authorList>
    </citation>
    <scope>NUCLEOTIDE SEQUENCE</scope>
</reference>
<sequence>LHGASLLWGGSGVSSGSGVEVVEKAEK</sequence>
<name>A0A699TX28_TANCI</name>
<protein>
    <submittedName>
        <fullName evidence="1">Uncharacterized protein</fullName>
    </submittedName>
</protein>
<comment type="caution">
    <text evidence="1">The sequence shown here is derived from an EMBL/GenBank/DDBJ whole genome shotgun (WGS) entry which is preliminary data.</text>
</comment>
<feature type="non-terminal residue" evidence="1">
    <location>
        <position position="1"/>
    </location>
</feature>
<gene>
    <name evidence="1" type="ORF">Tci_885615</name>
</gene>
<dbReference type="AlphaFoldDB" id="A0A699TX28"/>
<accession>A0A699TX28</accession>
<proteinExistence type="predicted"/>
<evidence type="ECO:0000313" key="1">
    <source>
        <dbReference type="EMBL" id="GFD13646.1"/>
    </source>
</evidence>
<organism evidence="1">
    <name type="scientific">Tanacetum cinerariifolium</name>
    <name type="common">Dalmatian daisy</name>
    <name type="synonym">Chrysanthemum cinerariifolium</name>
    <dbReference type="NCBI Taxonomy" id="118510"/>
    <lineage>
        <taxon>Eukaryota</taxon>
        <taxon>Viridiplantae</taxon>
        <taxon>Streptophyta</taxon>
        <taxon>Embryophyta</taxon>
        <taxon>Tracheophyta</taxon>
        <taxon>Spermatophyta</taxon>
        <taxon>Magnoliopsida</taxon>
        <taxon>eudicotyledons</taxon>
        <taxon>Gunneridae</taxon>
        <taxon>Pentapetalae</taxon>
        <taxon>asterids</taxon>
        <taxon>campanulids</taxon>
        <taxon>Asterales</taxon>
        <taxon>Asteraceae</taxon>
        <taxon>Asteroideae</taxon>
        <taxon>Anthemideae</taxon>
        <taxon>Anthemidinae</taxon>
        <taxon>Tanacetum</taxon>
    </lineage>
</organism>
<dbReference type="EMBL" id="BKCJ011273928">
    <property type="protein sequence ID" value="GFD13646.1"/>
    <property type="molecule type" value="Genomic_DNA"/>
</dbReference>